<dbReference type="OrthoDB" id="21363at2157"/>
<comment type="caution">
    <text evidence="2">The sequence shown here is derived from an EMBL/GenBank/DDBJ whole genome shotgun (WGS) entry which is preliminary data.</text>
</comment>
<dbReference type="RefSeq" id="WP_170094044.1">
    <property type="nucleotide sequence ID" value="NZ_WOYG01000001.1"/>
</dbReference>
<name>A0A847UFS4_9EURY</name>
<dbReference type="InterPro" id="IPR055768">
    <property type="entry name" value="DUF7344"/>
</dbReference>
<evidence type="ECO:0000313" key="2">
    <source>
        <dbReference type="EMBL" id="NLV10334.1"/>
    </source>
</evidence>
<proteinExistence type="predicted"/>
<feature type="domain" description="DUF7344" evidence="1">
    <location>
        <begin position="35"/>
        <end position="112"/>
    </location>
</feature>
<protein>
    <recommendedName>
        <fullName evidence="1">DUF7344 domain-containing protein</fullName>
    </recommendedName>
</protein>
<gene>
    <name evidence="2" type="ORF">GOC74_10375</name>
</gene>
<organism evidence="2 3">
    <name type="scientific">Halomicrobium mukohataei</name>
    <dbReference type="NCBI Taxonomy" id="57705"/>
    <lineage>
        <taxon>Archaea</taxon>
        <taxon>Methanobacteriati</taxon>
        <taxon>Methanobacteriota</taxon>
        <taxon>Stenosarchaea group</taxon>
        <taxon>Halobacteria</taxon>
        <taxon>Halobacteriales</taxon>
        <taxon>Haloarculaceae</taxon>
        <taxon>Halomicrobium</taxon>
    </lineage>
</organism>
<sequence>MGAEHHDDQLAAVELDDELSSSSVTETTVSVDDLFDVLARPANRYALTYLLRDEGPVYAHELVEYIIDETDPPEGLSEREYRGQIDSRLLHVSLPKLEDVGLIEFDDRRQRISETDETPAVLPYLRFALVQQRSHDD</sequence>
<dbReference type="EMBL" id="WOYG01000001">
    <property type="protein sequence ID" value="NLV10334.1"/>
    <property type="molecule type" value="Genomic_DNA"/>
</dbReference>
<accession>A0A847UFS4</accession>
<dbReference type="AlphaFoldDB" id="A0A847UFS4"/>
<evidence type="ECO:0000259" key="1">
    <source>
        <dbReference type="Pfam" id="PF24035"/>
    </source>
</evidence>
<reference evidence="2" key="1">
    <citation type="submission" date="2019-12" db="EMBL/GenBank/DDBJ databases">
        <title>Whole-genome sequence of Halomicrobium mukohataei pws1.</title>
        <authorList>
            <person name="Verma D.K."/>
            <person name="Gopal K."/>
            <person name="Prasad E.S."/>
        </authorList>
    </citation>
    <scope>NUCLEOTIDE SEQUENCE</scope>
    <source>
        <strain evidence="2">Pws1</strain>
    </source>
</reference>
<dbReference type="Proteomes" id="UP000608662">
    <property type="component" value="Unassembled WGS sequence"/>
</dbReference>
<dbReference type="Pfam" id="PF24035">
    <property type="entry name" value="DUF7344"/>
    <property type="match status" value="1"/>
</dbReference>
<evidence type="ECO:0000313" key="3">
    <source>
        <dbReference type="Proteomes" id="UP000608662"/>
    </source>
</evidence>